<evidence type="ECO:0000313" key="3">
    <source>
        <dbReference type="Proteomes" id="UP001596447"/>
    </source>
</evidence>
<dbReference type="Proteomes" id="UP001596447">
    <property type="component" value="Unassembled WGS sequence"/>
</dbReference>
<sequence>MKSAARVESDEQLARLLQIGVVLEEVVEVRAYQHYQRLPEDERDERIEDLLEDAREESAKHRRRLEALIDELDAESVPFEDIEAIVEAQYARDGTDFDSVLYDQLNGEETAYKFYDDLVEAVEASDADFGVDREELLDTLRDIREAEAEGVEEIAELMEERA</sequence>
<evidence type="ECO:0000313" key="2">
    <source>
        <dbReference type="EMBL" id="MFC7200132.1"/>
    </source>
</evidence>
<name>A0ABD5Z4E1_9EURY</name>
<feature type="coiled-coil region" evidence="1">
    <location>
        <begin position="44"/>
        <end position="75"/>
    </location>
</feature>
<dbReference type="RefSeq" id="WP_279530051.1">
    <property type="nucleotide sequence ID" value="NZ_CP122312.1"/>
</dbReference>
<proteinExistence type="predicted"/>
<keyword evidence="3" id="KW-1185">Reference proteome</keyword>
<comment type="caution">
    <text evidence="2">The sequence shown here is derived from an EMBL/GenBank/DDBJ whole genome shotgun (WGS) entry which is preliminary data.</text>
</comment>
<dbReference type="Gene3D" id="1.20.1260.10">
    <property type="match status" value="1"/>
</dbReference>
<organism evidence="2 3">
    <name type="scientific">Halospeciosus flavus</name>
    <dbReference type="NCBI Taxonomy" id="3032283"/>
    <lineage>
        <taxon>Archaea</taxon>
        <taxon>Methanobacteriati</taxon>
        <taxon>Methanobacteriota</taxon>
        <taxon>Stenosarchaea group</taxon>
        <taxon>Halobacteria</taxon>
        <taxon>Halobacteriales</taxon>
        <taxon>Halobacteriaceae</taxon>
        <taxon>Halospeciosus</taxon>
    </lineage>
</organism>
<dbReference type="InterPro" id="IPR009078">
    <property type="entry name" value="Ferritin-like_SF"/>
</dbReference>
<dbReference type="SUPFAM" id="SSF47240">
    <property type="entry name" value="Ferritin-like"/>
    <property type="match status" value="1"/>
</dbReference>
<dbReference type="InterPro" id="IPR012347">
    <property type="entry name" value="Ferritin-like"/>
</dbReference>
<keyword evidence="1" id="KW-0175">Coiled coil</keyword>
<accession>A0ABD5Z4E1</accession>
<dbReference type="AlphaFoldDB" id="A0ABD5Z4E1"/>
<reference evidence="2 3" key="1">
    <citation type="journal article" date="2019" name="Int. J. Syst. Evol. Microbiol.">
        <title>The Global Catalogue of Microorganisms (GCM) 10K type strain sequencing project: providing services to taxonomists for standard genome sequencing and annotation.</title>
        <authorList>
            <consortium name="The Broad Institute Genomics Platform"/>
            <consortium name="The Broad Institute Genome Sequencing Center for Infectious Disease"/>
            <person name="Wu L."/>
            <person name="Ma J."/>
        </authorList>
    </citation>
    <scope>NUCLEOTIDE SEQUENCE [LARGE SCALE GENOMIC DNA]</scope>
    <source>
        <strain evidence="2 3">XZGYJ-43</strain>
    </source>
</reference>
<gene>
    <name evidence="2" type="ORF">ACFQJ9_12050</name>
</gene>
<evidence type="ECO:0000256" key="1">
    <source>
        <dbReference type="SAM" id="Coils"/>
    </source>
</evidence>
<dbReference type="EMBL" id="JBHTAR010000011">
    <property type="protein sequence ID" value="MFC7200132.1"/>
    <property type="molecule type" value="Genomic_DNA"/>
</dbReference>
<protein>
    <submittedName>
        <fullName evidence="2">Ferritin-like domain-containing protein</fullName>
    </submittedName>
</protein>